<proteinExistence type="predicted"/>
<dbReference type="OrthoDB" id="6359816at2759"/>
<evidence type="ECO:0000313" key="3">
    <source>
        <dbReference type="Proteomes" id="UP000615446"/>
    </source>
</evidence>
<name>A0A8H3M6T1_9GLOM</name>
<dbReference type="InterPro" id="IPR000210">
    <property type="entry name" value="BTB/POZ_dom"/>
</dbReference>
<dbReference type="GO" id="GO:0005737">
    <property type="term" value="C:cytoplasm"/>
    <property type="evidence" value="ECO:0007669"/>
    <property type="project" value="TreeGrafter"/>
</dbReference>
<dbReference type="InterPro" id="IPR013320">
    <property type="entry name" value="ConA-like_dom_sf"/>
</dbReference>
<dbReference type="PANTHER" id="PTHR46306:SF1">
    <property type="entry name" value="BTB_POZ DOMAIN-CONTAINING PROTEIN 9"/>
    <property type="match status" value="1"/>
</dbReference>
<dbReference type="Pfam" id="PF00651">
    <property type="entry name" value="BTB"/>
    <property type="match status" value="1"/>
</dbReference>
<dbReference type="Proteomes" id="UP000615446">
    <property type="component" value="Unassembled WGS sequence"/>
</dbReference>
<dbReference type="InterPro" id="IPR011333">
    <property type="entry name" value="SKP1/BTB/POZ_sf"/>
</dbReference>
<dbReference type="EMBL" id="BLAL01000259">
    <property type="protein sequence ID" value="GES97558.1"/>
    <property type="molecule type" value="Genomic_DNA"/>
</dbReference>
<gene>
    <name evidence="2" type="ORF">RCL2_002414900</name>
</gene>
<comment type="caution">
    <text evidence="2">The sequence shown here is derived from an EMBL/GenBank/DDBJ whole genome shotgun (WGS) entry which is preliminary data.</text>
</comment>
<dbReference type="InterPro" id="IPR052407">
    <property type="entry name" value="BTB_POZ_domain_cont_9"/>
</dbReference>
<dbReference type="AlphaFoldDB" id="A0A8H3M6T1"/>
<dbReference type="SUPFAM" id="SSF54695">
    <property type="entry name" value="POZ domain"/>
    <property type="match status" value="1"/>
</dbReference>
<protein>
    <submittedName>
        <fullName evidence="2">Concanavalin A-like lectin/glucanase domain-containing protein</fullName>
    </submittedName>
</protein>
<dbReference type="SUPFAM" id="SSF49899">
    <property type="entry name" value="Concanavalin A-like lectins/glucanases"/>
    <property type="match status" value="1"/>
</dbReference>
<dbReference type="InterPro" id="IPR043136">
    <property type="entry name" value="B30.2/SPRY_sf"/>
</dbReference>
<dbReference type="GO" id="GO:0030246">
    <property type="term" value="F:carbohydrate binding"/>
    <property type="evidence" value="ECO:0007669"/>
    <property type="project" value="UniProtKB-KW"/>
</dbReference>
<accession>A0A8H3M6T1</accession>
<evidence type="ECO:0000313" key="2">
    <source>
        <dbReference type="EMBL" id="GES97558.1"/>
    </source>
</evidence>
<dbReference type="Gene3D" id="3.30.710.10">
    <property type="entry name" value="Potassium Channel Kv1.1, Chain A"/>
    <property type="match status" value="1"/>
</dbReference>
<reference evidence="2" key="1">
    <citation type="submission" date="2019-10" db="EMBL/GenBank/DDBJ databases">
        <title>Conservation and host-specific expression of non-tandemly repeated heterogenous ribosome RNA gene in arbuscular mycorrhizal fungi.</title>
        <authorList>
            <person name="Maeda T."/>
            <person name="Kobayashi Y."/>
            <person name="Nakagawa T."/>
            <person name="Ezawa T."/>
            <person name="Yamaguchi K."/>
            <person name="Bino T."/>
            <person name="Nishimoto Y."/>
            <person name="Shigenobu S."/>
            <person name="Kawaguchi M."/>
        </authorList>
    </citation>
    <scope>NUCLEOTIDE SEQUENCE</scope>
    <source>
        <strain evidence="2">HR1</strain>
    </source>
</reference>
<evidence type="ECO:0000259" key="1">
    <source>
        <dbReference type="PROSITE" id="PS50097"/>
    </source>
</evidence>
<feature type="domain" description="BTB" evidence="1">
    <location>
        <begin position="21"/>
        <end position="89"/>
    </location>
</feature>
<dbReference type="SMART" id="SM00225">
    <property type="entry name" value="BTB"/>
    <property type="match status" value="1"/>
</dbReference>
<dbReference type="PROSITE" id="PS50097">
    <property type="entry name" value="BTB"/>
    <property type="match status" value="1"/>
</dbReference>
<dbReference type="Gene3D" id="2.60.120.920">
    <property type="match status" value="1"/>
</dbReference>
<organism evidence="2 3">
    <name type="scientific">Rhizophagus clarus</name>
    <dbReference type="NCBI Taxonomy" id="94130"/>
    <lineage>
        <taxon>Eukaryota</taxon>
        <taxon>Fungi</taxon>
        <taxon>Fungi incertae sedis</taxon>
        <taxon>Mucoromycota</taxon>
        <taxon>Glomeromycotina</taxon>
        <taxon>Glomeromycetes</taxon>
        <taxon>Glomerales</taxon>
        <taxon>Glomeraceae</taxon>
        <taxon>Rhizophagus</taxon>
    </lineage>
</organism>
<dbReference type="PANTHER" id="PTHR46306">
    <property type="entry name" value="BTB/POZ DOMAIN-CONTAINING PROTEIN 9"/>
    <property type="match status" value="1"/>
</dbReference>
<keyword evidence="2" id="KW-0430">Lectin</keyword>
<sequence>MTRGCFLERDLELLINNPKYSEIEILCKDEKKLYSCSAILAARFKILDRLLYNGIKESFKKQISFPTINSTEMKIILEYIYTGSIKENSLTKDNIVETYYAADYFQISGLQEFIMNALKSDTLAKSYARNCSPELLSKSMEIMPSPEELLKLLVEEIATNLLNDIEIGRLSITALQYFLFYTYEKEIPFATSEYEVFGIANKKKSICFGTIEPLKIIPTEIIQHNLESINSDLNNTRGLPIYRIKESELFWDKSACGSDIIIENEESIFEWDVIVEKNCTRSCVRVCASENFYYENFAGNQPTGLVLGSNDGTKITVHLDMNKRSCAFTANGKKYPKVSTWNNLPSKLYPMVSLLHPNRLRIQSHQKNRNI</sequence>